<evidence type="ECO:0000256" key="1">
    <source>
        <dbReference type="ARBA" id="ARBA00004173"/>
    </source>
</evidence>
<keyword evidence="6 9" id="KW-0496">Mitochondrion</keyword>
<evidence type="ECO:0000256" key="6">
    <source>
        <dbReference type="ARBA" id="ARBA00023128"/>
    </source>
</evidence>
<keyword evidence="3 9" id="KW-0489">Methyltransferase</keyword>
<evidence type="ECO:0000256" key="8">
    <source>
        <dbReference type="ARBA" id="ARBA00054758"/>
    </source>
</evidence>
<keyword evidence="5" id="KW-0809">Transit peptide</keyword>
<dbReference type="PANTHER" id="PTHR12049:SF7">
    <property type="entry name" value="PROTEIN ARGININE METHYLTRANSFERASE NDUFAF7, MITOCHONDRIAL"/>
    <property type="match status" value="1"/>
</dbReference>
<dbReference type="InterPro" id="IPR003788">
    <property type="entry name" value="NDUFAF7"/>
</dbReference>
<dbReference type="FunFam" id="3.40.50.12710:FF:000001">
    <property type="entry name" value="Protein arginine methyltransferase NDUFAF7"/>
    <property type="match status" value="1"/>
</dbReference>
<comment type="caution">
    <text evidence="11">The sequence shown here is derived from an EMBL/GenBank/DDBJ whole genome shotgun (WGS) entry which is preliminary data.</text>
</comment>
<dbReference type="GO" id="GO:0032981">
    <property type="term" value="P:mitochondrial respiratory chain complex I assembly"/>
    <property type="evidence" value="ECO:0007669"/>
    <property type="project" value="UniProtKB-ARBA"/>
</dbReference>
<sequence>MVKQLKARIRLSGPLSVADYMKEVLTNPTSGYYMHQDVFGTKGDFITSPEISQMFGELIAIWCVNEWMQCGSPSSLQVVELGPGRGTLADDMLRVFAKFEGIRDAVSLHMVEVSPKLSEMQQEKLSGIPVSPHNTDAKEGRPSVTSENQSSMTDAEAMASSDSHYRNCQSKHGVPVSWYRGLQDVPRGFSFFVAHEFFDALPVHKFQKRDGHWREVMVDVDYSPNAEHHLRFVLSQQSTTTGKLLLQINPNELREHVEQSPDSGVVVQELATRIASDGGFALIADYGHSGEKTDTFRAFRDHKLHDPLCEPGTADITADVDFSYLKSLVSDKVICYGPISQQSFLNNMGIQVRLQMLMKTAHGEQLEQLMSGYDMLTNPSKMGERFKFLSLLQSNRKNYEPAGFVPPM</sequence>
<name>A0AAD9UEM5_RIDPI</name>
<comment type="catalytic activity">
    <reaction evidence="7 9">
        <text>L-arginyl-[protein] + 2 S-adenosyl-L-methionine = N(omega),N(omega)'-dimethyl-L-arginyl-[protein] + 2 S-adenosyl-L-homocysteine + 2 H(+)</text>
        <dbReference type="Rhea" id="RHEA:48108"/>
        <dbReference type="Rhea" id="RHEA-COMP:10532"/>
        <dbReference type="Rhea" id="RHEA-COMP:11992"/>
        <dbReference type="ChEBI" id="CHEBI:15378"/>
        <dbReference type="ChEBI" id="CHEBI:29965"/>
        <dbReference type="ChEBI" id="CHEBI:57856"/>
        <dbReference type="ChEBI" id="CHEBI:59789"/>
        <dbReference type="ChEBI" id="CHEBI:88221"/>
        <dbReference type="EC" id="2.1.1.320"/>
    </reaction>
</comment>
<dbReference type="InterPro" id="IPR029063">
    <property type="entry name" value="SAM-dependent_MTases_sf"/>
</dbReference>
<comment type="subcellular location">
    <subcellularLocation>
        <location evidence="1 9">Mitochondrion</location>
    </subcellularLocation>
</comment>
<dbReference type="Gene3D" id="3.40.50.12710">
    <property type="match status" value="1"/>
</dbReference>
<dbReference type="Proteomes" id="UP001209878">
    <property type="component" value="Unassembled WGS sequence"/>
</dbReference>
<organism evidence="11 12">
    <name type="scientific">Ridgeia piscesae</name>
    <name type="common">Tubeworm</name>
    <dbReference type="NCBI Taxonomy" id="27915"/>
    <lineage>
        <taxon>Eukaryota</taxon>
        <taxon>Metazoa</taxon>
        <taxon>Spiralia</taxon>
        <taxon>Lophotrochozoa</taxon>
        <taxon>Annelida</taxon>
        <taxon>Polychaeta</taxon>
        <taxon>Sedentaria</taxon>
        <taxon>Canalipalpata</taxon>
        <taxon>Sabellida</taxon>
        <taxon>Siboglinidae</taxon>
        <taxon>Ridgeia</taxon>
    </lineage>
</organism>
<evidence type="ECO:0000256" key="10">
    <source>
        <dbReference type="SAM" id="MobiDB-lite"/>
    </source>
</evidence>
<dbReference type="EMBL" id="JAODUO010000198">
    <property type="protein sequence ID" value="KAK2186501.1"/>
    <property type="molecule type" value="Genomic_DNA"/>
</dbReference>
<reference evidence="11" key="1">
    <citation type="journal article" date="2023" name="Mol. Biol. Evol.">
        <title>Third-Generation Sequencing Reveals the Adaptive Role of the Epigenome in Three Deep-Sea Polychaetes.</title>
        <authorList>
            <person name="Perez M."/>
            <person name="Aroh O."/>
            <person name="Sun Y."/>
            <person name="Lan Y."/>
            <person name="Juniper S.K."/>
            <person name="Young C.R."/>
            <person name="Angers B."/>
            <person name="Qian P.Y."/>
        </authorList>
    </citation>
    <scope>NUCLEOTIDE SEQUENCE</scope>
    <source>
        <strain evidence="11">R07B-5</strain>
    </source>
</reference>
<accession>A0AAD9UEM5</accession>
<dbReference type="EC" id="2.1.1.320" evidence="9"/>
<dbReference type="InterPro" id="IPR038375">
    <property type="entry name" value="NDUFAF7_sf"/>
</dbReference>
<evidence type="ECO:0000313" key="11">
    <source>
        <dbReference type="EMBL" id="KAK2186501.1"/>
    </source>
</evidence>
<feature type="compositionally biased region" description="Polar residues" evidence="10">
    <location>
        <begin position="143"/>
        <end position="153"/>
    </location>
</feature>
<dbReference type="Pfam" id="PF02636">
    <property type="entry name" value="Methyltransf_28"/>
    <property type="match status" value="1"/>
</dbReference>
<evidence type="ECO:0000256" key="2">
    <source>
        <dbReference type="ARBA" id="ARBA00005891"/>
    </source>
</evidence>
<dbReference type="GO" id="GO:0035243">
    <property type="term" value="F:protein-arginine omega-N symmetric methyltransferase activity"/>
    <property type="evidence" value="ECO:0007669"/>
    <property type="project" value="UniProtKB-EC"/>
</dbReference>
<evidence type="ECO:0000256" key="5">
    <source>
        <dbReference type="ARBA" id="ARBA00022946"/>
    </source>
</evidence>
<gene>
    <name evidence="11" type="ORF">NP493_198g04009</name>
</gene>
<comment type="function">
    <text evidence="8">Arginine methyltransferase involved in the assembly or stability of mitochondrial NADH:ubiquinone oxidoreductase complex (complex I). Acts by mediating symmetric dimethylation of 'Arg-118' of NDUFS2 after it assembles into the complex I, stabilizing the early intermediate complex.</text>
</comment>
<dbReference type="PANTHER" id="PTHR12049">
    <property type="entry name" value="PROTEIN ARGININE METHYLTRANSFERASE NDUFAF7, MITOCHONDRIAL"/>
    <property type="match status" value="1"/>
</dbReference>
<evidence type="ECO:0000313" key="12">
    <source>
        <dbReference type="Proteomes" id="UP001209878"/>
    </source>
</evidence>
<evidence type="ECO:0000256" key="3">
    <source>
        <dbReference type="ARBA" id="ARBA00022603"/>
    </source>
</evidence>
<comment type="similarity">
    <text evidence="2 9">Belongs to the NDUFAF7 family.</text>
</comment>
<keyword evidence="4 9" id="KW-0808">Transferase</keyword>
<proteinExistence type="inferred from homology"/>
<evidence type="ECO:0000256" key="7">
    <source>
        <dbReference type="ARBA" id="ARBA00048612"/>
    </source>
</evidence>
<dbReference type="GO" id="GO:0032259">
    <property type="term" value="P:methylation"/>
    <property type="evidence" value="ECO:0007669"/>
    <property type="project" value="UniProtKB-KW"/>
</dbReference>
<protein>
    <recommendedName>
        <fullName evidence="9">Protein arginine methyltransferase NDUFAF7</fullName>
        <ecNumber evidence="9">2.1.1.320</ecNumber>
    </recommendedName>
</protein>
<dbReference type="SUPFAM" id="SSF53335">
    <property type="entry name" value="S-adenosyl-L-methionine-dependent methyltransferases"/>
    <property type="match status" value="1"/>
</dbReference>
<dbReference type="AlphaFoldDB" id="A0AAD9UEM5"/>
<evidence type="ECO:0000256" key="4">
    <source>
        <dbReference type="ARBA" id="ARBA00022679"/>
    </source>
</evidence>
<evidence type="ECO:0000256" key="9">
    <source>
        <dbReference type="RuleBase" id="RU364114"/>
    </source>
</evidence>
<dbReference type="GO" id="GO:0005739">
    <property type="term" value="C:mitochondrion"/>
    <property type="evidence" value="ECO:0007669"/>
    <property type="project" value="UniProtKB-SubCell"/>
</dbReference>
<feature type="region of interest" description="Disordered" evidence="10">
    <location>
        <begin position="127"/>
        <end position="155"/>
    </location>
</feature>
<keyword evidence="12" id="KW-1185">Reference proteome</keyword>